<dbReference type="AlphaFoldDB" id="A0AAE0XXH3"/>
<evidence type="ECO:0000313" key="1">
    <source>
        <dbReference type="EMBL" id="KAK3723387.1"/>
    </source>
</evidence>
<name>A0AAE0XXH3_9GAST</name>
<accession>A0AAE0XXH3</accession>
<sequence>MRRHYIPPECYLHEPTTGYIPIPNDTQLRPLAAMTGRKSANDSIRRPLVSAQKTPLGNMAAEQEKMMVETHAIYTELL</sequence>
<reference evidence="1" key="1">
    <citation type="journal article" date="2023" name="G3 (Bethesda)">
        <title>A reference genome for the long-term kleptoplast-retaining sea slug Elysia crispata morphotype clarki.</title>
        <authorList>
            <person name="Eastman K.E."/>
            <person name="Pendleton A.L."/>
            <person name="Shaikh M.A."/>
            <person name="Suttiyut T."/>
            <person name="Ogas R."/>
            <person name="Tomko P."/>
            <person name="Gavelis G."/>
            <person name="Widhalm J.R."/>
            <person name="Wisecaver J.H."/>
        </authorList>
    </citation>
    <scope>NUCLEOTIDE SEQUENCE</scope>
    <source>
        <strain evidence="1">ECLA1</strain>
    </source>
</reference>
<comment type="caution">
    <text evidence="1">The sequence shown here is derived from an EMBL/GenBank/DDBJ whole genome shotgun (WGS) entry which is preliminary data.</text>
</comment>
<dbReference type="EMBL" id="JAWDGP010007362">
    <property type="protein sequence ID" value="KAK3723387.1"/>
    <property type="molecule type" value="Genomic_DNA"/>
</dbReference>
<proteinExistence type="predicted"/>
<evidence type="ECO:0000313" key="2">
    <source>
        <dbReference type="Proteomes" id="UP001283361"/>
    </source>
</evidence>
<gene>
    <name evidence="1" type="ORF">RRG08_044292</name>
</gene>
<organism evidence="1 2">
    <name type="scientific">Elysia crispata</name>
    <name type="common">lettuce slug</name>
    <dbReference type="NCBI Taxonomy" id="231223"/>
    <lineage>
        <taxon>Eukaryota</taxon>
        <taxon>Metazoa</taxon>
        <taxon>Spiralia</taxon>
        <taxon>Lophotrochozoa</taxon>
        <taxon>Mollusca</taxon>
        <taxon>Gastropoda</taxon>
        <taxon>Heterobranchia</taxon>
        <taxon>Euthyneura</taxon>
        <taxon>Panpulmonata</taxon>
        <taxon>Sacoglossa</taxon>
        <taxon>Placobranchoidea</taxon>
        <taxon>Plakobranchidae</taxon>
        <taxon>Elysia</taxon>
    </lineage>
</organism>
<protein>
    <submittedName>
        <fullName evidence="1">Uncharacterized protein</fullName>
    </submittedName>
</protein>
<dbReference type="Proteomes" id="UP001283361">
    <property type="component" value="Unassembled WGS sequence"/>
</dbReference>
<keyword evidence="2" id="KW-1185">Reference proteome</keyword>